<dbReference type="PANTHER" id="PTHR30290">
    <property type="entry name" value="PERIPLASMIC BINDING COMPONENT OF ABC TRANSPORTER"/>
    <property type="match status" value="1"/>
</dbReference>
<dbReference type="AlphaFoldDB" id="A0A4Q9VZF0"/>
<evidence type="ECO:0000256" key="5">
    <source>
        <dbReference type="ARBA" id="ARBA00022448"/>
    </source>
</evidence>
<dbReference type="Proteomes" id="UP000292781">
    <property type="component" value="Unassembled WGS sequence"/>
</dbReference>
<keyword evidence="7" id="KW-0574">Periplasm</keyword>
<comment type="function">
    <text evidence="1">Part of the ABC transporter complex GsiABCD involved in glutathione import. Binds glutathione.</text>
</comment>
<feature type="domain" description="Solute-binding protein family 5" evidence="8">
    <location>
        <begin position="67"/>
        <end position="423"/>
    </location>
</feature>
<comment type="caution">
    <text evidence="9">The sequence shown here is derived from an EMBL/GenBank/DDBJ whole genome shotgun (WGS) entry which is preliminary data.</text>
</comment>
<gene>
    <name evidence="9" type="ORF">EYW49_00130</name>
</gene>
<keyword evidence="6" id="KW-0732">Signal</keyword>
<dbReference type="Pfam" id="PF00496">
    <property type="entry name" value="SBP_bac_5"/>
    <property type="match status" value="1"/>
</dbReference>
<dbReference type="OrthoDB" id="9803988at2"/>
<comment type="subcellular location">
    <subcellularLocation>
        <location evidence="2">Periplasm</location>
    </subcellularLocation>
</comment>
<dbReference type="Gene3D" id="3.10.105.10">
    <property type="entry name" value="Dipeptide-binding Protein, Domain 3"/>
    <property type="match status" value="1"/>
</dbReference>
<evidence type="ECO:0000256" key="2">
    <source>
        <dbReference type="ARBA" id="ARBA00004418"/>
    </source>
</evidence>
<dbReference type="GO" id="GO:0043190">
    <property type="term" value="C:ATP-binding cassette (ABC) transporter complex"/>
    <property type="evidence" value="ECO:0007669"/>
    <property type="project" value="InterPro"/>
</dbReference>
<dbReference type="Gene3D" id="3.40.190.10">
    <property type="entry name" value="Periplasmic binding protein-like II"/>
    <property type="match status" value="1"/>
</dbReference>
<sequence>MRIRDLLAAGTLATVLLLPGLAAAKTLVVGVPDNMTGLDPTNVNDTQSQTAMRTIYQGLFGFDHDMKLVPLLAESYEANDTATEFVLHLRKGVKFHDGTDFDATAVKINIERLANPDNKLSRRSLVAMVDHVDVIDAATVKIILKTPFGAMINSLAHPGAMMLSPAAIEKYGKDIGRNPVGTGPFKFKRWAADVLEVEKFDGYWKKGWPKVDGVTFRSVPENGARFAMLQAGEIQYAVPFPSELVAVAEKIPTLSVVKEPSIVEWYVAINTMKKPFDDLRVRQALNHAVDKVAYCKIVYTGFCTPADSVIPQKLGFYQKQLEFAFDVAKAKALLADAGFPNGFEAEMFANNNTNAIRAMQFLQQQFAQVGVKLTVTPLESGVMAQKIWSVQKPEDATVQLQYGGWSSSTGDADWGLRPLLYGKSFPPAMYNVAYYKNDKVDAAIEGALGTADPTKRAAFYAEAQKLAWVDAPWVYLGVIENISAQSKSLSGVYMLPDRGFVVEDAELK</sequence>
<evidence type="ECO:0000256" key="3">
    <source>
        <dbReference type="ARBA" id="ARBA00005695"/>
    </source>
</evidence>
<evidence type="ECO:0000256" key="7">
    <source>
        <dbReference type="ARBA" id="ARBA00022764"/>
    </source>
</evidence>
<dbReference type="CDD" id="cd08499">
    <property type="entry name" value="PBP2_Ylib_like"/>
    <property type="match status" value="1"/>
</dbReference>
<reference evidence="9 10" key="1">
    <citation type="submission" date="2019-02" db="EMBL/GenBank/DDBJ databases">
        <title>Siculibacillus lacustris gen. nov., sp. nov., a new rosette-forming bacterium isolated from a freshwater crater lake (Lake St. Ana, Romania).</title>
        <authorList>
            <person name="Felfoldi T."/>
            <person name="Marton Z."/>
            <person name="Szabo A."/>
            <person name="Mentes A."/>
            <person name="Boka K."/>
            <person name="Marialigeti K."/>
            <person name="Mathe I."/>
            <person name="Koncz M."/>
            <person name="Schumann P."/>
            <person name="Toth E."/>
        </authorList>
    </citation>
    <scope>NUCLEOTIDE SEQUENCE [LARGE SCALE GENOMIC DNA]</scope>
    <source>
        <strain evidence="9 10">SA-279</strain>
    </source>
</reference>
<organism evidence="9 10">
    <name type="scientific">Siculibacillus lacustris</name>
    <dbReference type="NCBI Taxonomy" id="1549641"/>
    <lineage>
        <taxon>Bacteria</taxon>
        <taxon>Pseudomonadati</taxon>
        <taxon>Pseudomonadota</taxon>
        <taxon>Alphaproteobacteria</taxon>
        <taxon>Hyphomicrobiales</taxon>
        <taxon>Ancalomicrobiaceae</taxon>
        <taxon>Siculibacillus</taxon>
    </lineage>
</organism>
<evidence type="ECO:0000259" key="8">
    <source>
        <dbReference type="Pfam" id="PF00496"/>
    </source>
</evidence>
<keyword evidence="10" id="KW-1185">Reference proteome</keyword>
<dbReference type="PIRSF" id="PIRSF002741">
    <property type="entry name" value="MppA"/>
    <property type="match status" value="1"/>
</dbReference>
<dbReference type="InterPro" id="IPR030678">
    <property type="entry name" value="Peptide/Ni-bd"/>
</dbReference>
<comment type="similarity">
    <text evidence="3">Belongs to the bacterial solute-binding protein 5 family.</text>
</comment>
<dbReference type="InterPro" id="IPR039424">
    <property type="entry name" value="SBP_5"/>
</dbReference>
<accession>A0A4Q9VZF0</accession>
<dbReference type="SUPFAM" id="SSF53850">
    <property type="entry name" value="Periplasmic binding protein-like II"/>
    <property type="match status" value="1"/>
</dbReference>
<proteinExistence type="inferred from homology"/>
<evidence type="ECO:0000256" key="1">
    <source>
        <dbReference type="ARBA" id="ARBA00003489"/>
    </source>
</evidence>
<protein>
    <recommendedName>
        <fullName evidence="4">Glutathione-binding protein GsiB</fullName>
    </recommendedName>
</protein>
<evidence type="ECO:0000313" key="10">
    <source>
        <dbReference type="Proteomes" id="UP000292781"/>
    </source>
</evidence>
<dbReference type="GO" id="GO:1904680">
    <property type="term" value="F:peptide transmembrane transporter activity"/>
    <property type="evidence" value="ECO:0007669"/>
    <property type="project" value="TreeGrafter"/>
</dbReference>
<evidence type="ECO:0000256" key="4">
    <source>
        <dbReference type="ARBA" id="ARBA00017393"/>
    </source>
</evidence>
<dbReference type="GO" id="GO:0042938">
    <property type="term" value="P:dipeptide transport"/>
    <property type="evidence" value="ECO:0007669"/>
    <property type="project" value="TreeGrafter"/>
</dbReference>
<evidence type="ECO:0000313" key="9">
    <source>
        <dbReference type="EMBL" id="TBW41178.1"/>
    </source>
</evidence>
<dbReference type="PANTHER" id="PTHR30290:SF32">
    <property type="entry name" value="GLUTATHIONE-BINDING PROTEIN GSIB"/>
    <property type="match status" value="1"/>
</dbReference>
<dbReference type="EMBL" id="SJFN01000001">
    <property type="protein sequence ID" value="TBW41178.1"/>
    <property type="molecule type" value="Genomic_DNA"/>
</dbReference>
<keyword evidence="5" id="KW-0813">Transport</keyword>
<dbReference type="Gene3D" id="3.90.76.10">
    <property type="entry name" value="Dipeptide-binding Protein, Domain 1"/>
    <property type="match status" value="1"/>
</dbReference>
<evidence type="ECO:0000256" key="6">
    <source>
        <dbReference type="ARBA" id="ARBA00022729"/>
    </source>
</evidence>
<dbReference type="RefSeq" id="WP_131304688.1">
    <property type="nucleotide sequence ID" value="NZ_SJFN01000001.1"/>
</dbReference>
<dbReference type="InterPro" id="IPR000914">
    <property type="entry name" value="SBP_5_dom"/>
</dbReference>
<name>A0A4Q9VZF0_9HYPH</name>
<dbReference type="GO" id="GO:0030288">
    <property type="term" value="C:outer membrane-bounded periplasmic space"/>
    <property type="evidence" value="ECO:0007669"/>
    <property type="project" value="TreeGrafter"/>
</dbReference>